<dbReference type="Proteomes" id="UP000196082">
    <property type="component" value="Unassembled WGS sequence"/>
</dbReference>
<gene>
    <name evidence="1" type="ORF">B8W72_20670</name>
</gene>
<dbReference type="RefSeq" id="WP_086977695.1">
    <property type="nucleotide sequence ID" value="NZ_NFSB01000084.1"/>
</dbReference>
<evidence type="ECO:0000313" key="1">
    <source>
        <dbReference type="EMBL" id="OUM28276.1"/>
    </source>
</evidence>
<dbReference type="EMBL" id="NFSB01000084">
    <property type="protein sequence ID" value="OUM28276.1"/>
    <property type="molecule type" value="Genomic_DNA"/>
</dbReference>
<protein>
    <submittedName>
        <fullName evidence="1">Phage head-tail joining protein</fullName>
    </submittedName>
</protein>
<proteinExistence type="predicted"/>
<dbReference type="InterPro" id="IPR008767">
    <property type="entry name" value="Phage_SPP1_head-tail_adaptor"/>
</dbReference>
<evidence type="ECO:0000313" key="2">
    <source>
        <dbReference type="Proteomes" id="UP000196082"/>
    </source>
</evidence>
<name>A0A1Y3KQX1_PSEPU</name>
<comment type="caution">
    <text evidence="1">The sequence shown here is derived from an EMBL/GenBank/DDBJ whole genome shotgun (WGS) entry which is preliminary data.</text>
</comment>
<dbReference type="AlphaFoldDB" id="A0A1Y3KQX1"/>
<dbReference type="Gene3D" id="2.40.10.270">
    <property type="entry name" value="Bacteriophage SPP1 head-tail adaptor protein"/>
    <property type="match status" value="1"/>
</dbReference>
<reference evidence="1 2" key="1">
    <citation type="submission" date="2017-05" db="EMBL/GenBank/DDBJ databases">
        <title>Whole genome sequence of Pseudomonas putida isolate 1312 commercialized as a biostimulant.</title>
        <authorList>
            <person name="Crovadore J."/>
            <person name="Blanc P."/>
            <person name="Chablais R."/>
            <person name="Cochard B."/>
            <person name="Grizard D."/>
            <person name="Lefort F."/>
        </authorList>
    </citation>
    <scope>NUCLEOTIDE SEQUENCE [LARGE SCALE GENOMIC DNA]</scope>
    <source>
        <strain evidence="1 2">1312</strain>
    </source>
</reference>
<dbReference type="Pfam" id="PF05521">
    <property type="entry name" value="Phage_HCP"/>
    <property type="match status" value="1"/>
</dbReference>
<sequence>MASSIGAREPESGELDRRITIRLREDLPVEDADLDAVFTQPRHRWAKIRAVGTAVYTDSVQTDDKITHRVWVRLLGGVTTSHEVVAGGEIYRVKRCAPWGAGKRFTLIEVEELGQQQEEGGLYG</sequence>
<dbReference type="InterPro" id="IPR038666">
    <property type="entry name" value="SSP1_head-tail_sf"/>
</dbReference>
<organism evidence="1 2">
    <name type="scientific">Pseudomonas putida</name>
    <name type="common">Arthrobacter siderocapsulatus</name>
    <dbReference type="NCBI Taxonomy" id="303"/>
    <lineage>
        <taxon>Bacteria</taxon>
        <taxon>Pseudomonadati</taxon>
        <taxon>Pseudomonadota</taxon>
        <taxon>Gammaproteobacteria</taxon>
        <taxon>Pseudomonadales</taxon>
        <taxon>Pseudomonadaceae</taxon>
        <taxon>Pseudomonas</taxon>
    </lineage>
</organism>
<accession>A0A1Y3KQX1</accession>